<sequence length="230" mass="25895">MKIQQTLAIQLNHQACLSNFCWGEQALLKQEIEKIIRGQGEPFVYIWGNPGSGKSHLLQACCRAYYKHDSAIYLPLDILKEWGPASIEGMSQHDLIALDNLDAVAGDAYWEEALFHFYNRVRDNDNACLLISGQHAPTVSPVRLPDLRSRLAWGLVVHLKELSDDLKIVTIQEQAHKRGFHLSTSVAQFLINRCARNMHDLQSILNQLDDASLAAQRKITIPFVKSVLGV</sequence>
<dbReference type="Pfam" id="PF22688">
    <property type="entry name" value="Hda_lid"/>
    <property type="match status" value="1"/>
</dbReference>
<dbReference type="InterPro" id="IPR027417">
    <property type="entry name" value="P-loop_NTPase"/>
</dbReference>
<feature type="domain" description="Hda lid" evidence="1">
    <location>
        <begin position="164"/>
        <end position="228"/>
    </location>
</feature>
<dbReference type="AlphaFoldDB" id="A0A0W0Z6K2"/>
<dbReference type="EMBL" id="LNYX01000012">
    <property type="protein sequence ID" value="KTD64744.1"/>
    <property type="molecule type" value="Genomic_DNA"/>
</dbReference>
<dbReference type="Proteomes" id="UP000054877">
    <property type="component" value="Unassembled WGS sequence"/>
</dbReference>
<dbReference type="NCBIfam" id="TIGR03420">
    <property type="entry name" value="DnaA_homol_Hda"/>
    <property type="match status" value="1"/>
</dbReference>
<evidence type="ECO:0000313" key="2">
    <source>
        <dbReference type="EMBL" id="KTD64744.1"/>
    </source>
</evidence>
<reference evidence="2 3" key="1">
    <citation type="submission" date="2015-11" db="EMBL/GenBank/DDBJ databases">
        <title>Genomic analysis of 38 Legionella species identifies large and diverse effector repertoires.</title>
        <authorList>
            <person name="Burstein D."/>
            <person name="Amaro F."/>
            <person name="Zusman T."/>
            <person name="Lifshitz Z."/>
            <person name="Cohen O."/>
            <person name="Gilbert J.A."/>
            <person name="Pupko T."/>
            <person name="Shuman H.A."/>
            <person name="Segal G."/>
        </authorList>
    </citation>
    <scope>NUCLEOTIDE SEQUENCE [LARGE SCALE GENOMIC DNA]</scope>
    <source>
        <strain evidence="2 3">Mt.St.Helens-9</strain>
    </source>
</reference>
<dbReference type="PATRIC" id="fig|452.5.peg.994"/>
<dbReference type="Gene3D" id="1.10.8.60">
    <property type="match status" value="1"/>
</dbReference>
<dbReference type="InterPro" id="IPR055199">
    <property type="entry name" value="Hda_lid"/>
</dbReference>
<dbReference type="PANTHER" id="PTHR30050">
    <property type="entry name" value="CHROMOSOMAL REPLICATION INITIATOR PROTEIN DNAA"/>
    <property type="match status" value="1"/>
</dbReference>
<dbReference type="GO" id="GO:0006270">
    <property type="term" value="P:DNA replication initiation"/>
    <property type="evidence" value="ECO:0007669"/>
    <property type="project" value="TreeGrafter"/>
</dbReference>
<keyword evidence="3" id="KW-1185">Reference proteome</keyword>
<accession>A0A0W0Z6K2</accession>
<dbReference type="STRING" id="452.Lspi_0911"/>
<dbReference type="OrthoDB" id="9784878at2"/>
<organism evidence="2 3">
    <name type="scientific">Legionella spiritensis</name>
    <dbReference type="NCBI Taxonomy" id="452"/>
    <lineage>
        <taxon>Bacteria</taxon>
        <taxon>Pseudomonadati</taxon>
        <taxon>Pseudomonadota</taxon>
        <taxon>Gammaproteobacteria</taxon>
        <taxon>Legionellales</taxon>
        <taxon>Legionellaceae</taxon>
        <taxon>Legionella</taxon>
    </lineage>
</organism>
<evidence type="ECO:0000259" key="1">
    <source>
        <dbReference type="Pfam" id="PF22688"/>
    </source>
</evidence>
<gene>
    <name evidence="2" type="primary">hda</name>
    <name evidence="2" type="ORF">Lspi_0911</name>
</gene>
<evidence type="ECO:0000313" key="3">
    <source>
        <dbReference type="Proteomes" id="UP000054877"/>
    </source>
</evidence>
<dbReference type="Gene3D" id="3.40.50.300">
    <property type="entry name" value="P-loop containing nucleotide triphosphate hydrolases"/>
    <property type="match status" value="1"/>
</dbReference>
<name>A0A0W0Z6K2_LEGSP</name>
<dbReference type="GO" id="GO:0032297">
    <property type="term" value="P:negative regulation of DNA-templated DNA replication initiation"/>
    <property type="evidence" value="ECO:0007669"/>
    <property type="project" value="InterPro"/>
</dbReference>
<protein>
    <submittedName>
        <fullName evidence="2">ATPase regulatory factor involved in DnaA inactivation</fullName>
    </submittedName>
</protein>
<comment type="caution">
    <text evidence="2">The sequence shown here is derived from an EMBL/GenBank/DDBJ whole genome shotgun (WGS) entry which is preliminary data.</text>
</comment>
<proteinExistence type="predicted"/>
<dbReference type="RefSeq" id="WP_058482848.1">
    <property type="nucleotide sequence ID" value="NZ_CAAAII010000002.1"/>
</dbReference>
<dbReference type="PANTHER" id="PTHR30050:SF5">
    <property type="entry name" value="DNAA REGULATORY INACTIVATOR HDA"/>
    <property type="match status" value="1"/>
</dbReference>
<dbReference type="SUPFAM" id="SSF52540">
    <property type="entry name" value="P-loop containing nucleoside triphosphate hydrolases"/>
    <property type="match status" value="1"/>
</dbReference>
<dbReference type="InterPro" id="IPR017788">
    <property type="entry name" value="Hda"/>
</dbReference>